<protein>
    <submittedName>
        <fullName evidence="3">Uncharacterized protein</fullName>
    </submittedName>
</protein>
<feature type="region of interest" description="Disordered" evidence="1">
    <location>
        <begin position="1"/>
        <end position="25"/>
    </location>
</feature>
<evidence type="ECO:0000313" key="4">
    <source>
        <dbReference type="Proteomes" id="UP000683000"/>
    </source>
</evidence>
<dbReference type="AlphaFoldDB" id="A0A8I2YWG5"/>
<dbReference type="EMBL" id="JAGFBS010000005">
    <property type="protein sequence ID" value="KAG6379289.1"/>
    <property type="molecule type" value="Genomic_DNA"/>
</dbReference>
<feature type="region of interest" description="Disordered" evidence="1">
    <location>
        <begin position="245"/>
        <end position="280"/>
    </location>
</feature>
<feature type="region of interest" description="Disordered" evidence="1">
    <location>
        <begin position="131"/>
        <end position="158"/>
    </location>
</feature>
<feature type="compositionally biased region" description="Low complexity" evidence="1">
    <location>
        <begin position="267"/>
        <end position="276"/>
    </location>
</feature>
<keyword evidence="2" id="KW-1133">Transmembrane helix</keyword>
<organism evidence="3 4">
    <name type="scientific">Boletus reticuloceps</name>
    <dbReference type="NCBI Taxonomy" id="495285"/>
    <lineage>
        <taxon>Eukaryota</taxon>
        <taxon>Fungi</taxon>
        <taxon>Dikarya</taxon>
        <taxon>Basidiomycota</taxon>
        <taxon>Agaricomycotina</taxon>
        <taxon>Agaricomycetes</taxon>
        <taxon>Agaricomycetidae</taxon>
        <taxon>Boletales</taxon>
        <taxon>Boletineae</taxon>
        <taxon>Boletaceae</taxon>
        <taxon>Boletoideae</taxon>
        <taxon>Boletus</taxon>
    </lineage>
</organism>
<sequence>MSTTSPTTTLNESAGTSSPSPTSGHTDSDTATLYLFTFLATILVLVLLSASLVLRSYLLRRRYRQHFQQALVDGLFADLDPTGQFDAGFRRSARRLGPKPVVWDTWIHPADKDDTWSSIIPVAVQCSPLPSPPSTPISLPQPSSAPPGSPSSLPTQSRMSVFSQLRIPSPLLLSPRPSLPLPGQPQSPVWSPTLFSTRSPPPTAPISSQPSIRSEKDPATLALCVLIAMPDASAPVYRPTLNTKGKSVDPLESPGHQPIGDKDPLLSTSSRRPVVRTSDEGLPLLEFGVVEATTGEWVWEPES</sequence>
<feature type="region of interest" description="Disordered" evidence="1">
    <location>
        <begin position="173"/>
        <end position="215"/>
    </location>
</feature>
<keyword evidence="4" id="KW-1185">Reference proteome</keyword>
<comment type="caution">
    <text evidence="3">The sequence shown here is derived from an EMBL/GenBank/DDBJ whole genome shotgun (WGS) entry which is preliminary data.</text>
</comment>
<keyword evidence="2" id="KW-0472">Membrane</keyword>
<gene>
    <name evidence="3" type="ORF">JVT61DRAFT_11744</name>
</gene>
<evidence type="ECO:0000313" key="3">
    <source>
        <dbReference type="EMBL" id="KAG6379289.1"/>
    </source>
</evidence>
<evidence type="ECO:0000256" key="1">
    <source>
        <dbReference type="SAM" id="MobiDB-lite"/>
    </source>
</evidence>
<keyword evidence="2" id="KW-0812">Transmembrane</keyword>
<dbReference type="OrthoDB" id="2688826at2759"/>
<accession>A0A8I2YWG5</accession>
<proteinExistence type="predicted"/>
<dbReference type="Proteomes" id="UP000683000">
    <property type="component" value="Unassembled WGS sequence"/>
</dbReference>
<reference evidence="3" key="1">
    <citation type="submission" date="2021-03" db="EMBL/GenBank/DDBJ databases">
        <title>Evolutionary innovations through gain and loss of genes in the ectomycorrhizal Boletales.</title>
        <authorList>
            <person name="Wu G."/>
            <person name="Miyauchi S."/>
            <person name="Morin E."/>
            <person name="Yang Z.-L."/>
            <person name="Xu J."/>
            <person name="Martin F.M."/>
        </authorList>
    </citation>
    <scope>NUCLEOTIDE SEQUENCE</scope>
    <source>
        <strain evidence="3">BR01</strain>
    </source>
</reference>
<name>A0A8I2YWG5_9AGAM</name>
<feature type="transmembrane region" description="Helical" evidence="2">
    <location>
        <begin position="33"/>
        <end position="54"/>
    </location>
</feature>
<evidence type="ECO:0000256" key="2">
    <source>
        <dbReference type="SAM" id="Phobius"/>
    </source>
</evidence>
<feature type="compositionally biased region" description="Low complexity" evidence="1">
    <location>
        <begin position="13"/>
        <end position="25"/>
    </location>
</feature>
<feature type="compositionally biased region" description="Polar residues" evidence="1">
    <location>
        <begin position="1"/>
        <end position="12"/>
    </location>
</feature>
<feature type="compositionally biased region" description="Polar residues" evidence="1">
    <location>
        <begin position="189"/>
        <end position="198"/>
    </location>
</feature>